<comment type="caution">
    <text evidence="2">The sequence shown here is derived from an EMBL/GenBank/DDBJ whole genome shotgun (WGS) entry which is preliminary data.</text>
</comment>
<accession>A0A8X7WD70</accession>
<dbReference type="Proteomes" id="UP000886595">
    <property type="component" value="Unassembled WGS sequence"/>
</dbReference>
<feature type="compositionally biased region" description="Polar residues" evidence="1">
    <location>
        <begin position="81"/>
        <end position="90"/>
    </location>
</feature>
<sequence length="117" mass="12751">MQVQYPPQPEVEFGFPQVCYCGAQPRLRNSRIDTGDDADANPGLQPPPDVDPSLVARSMSARVGNWAPLLLLDRSDLRMTRPSSSSTRETQQGIKSQSSISGGLCFLDMKGTAQDLK</sequence>
<proteinExistence type="predicted"/>
<name>A0A8X7WD70_BRACI</name>
<feature type="region of interest" description="Disordered" evidence="1">
    <location>
        <begin position="77"/>
        <end position="98"/>
    </location>
</feature>
<feature type="region of interest" description="Disordered" evidence="1">
    <location>
        <begin position="29"/>
        <end position="53"/>
    </location>
</feature>
<protein>
    <submittedName>
        <fullName evidence="2">Uncharacterized protein</fullName>
    </submittedName>
</protein>
<evidence type="ECO:0000313" key="3">
    <source>
        <dbReference type="Proteomes" id="UP000886595"/>
    </source>
</evidence>
<evidence type="ECO:0000313" key="2">
    <source>
        <dbReference type="EMBL" id="KAG2327311.1"/>
    </source>
</evidence>
<evidence type="ECO:0000256" key="1">
    <source>
        <dbReference type="SAM" id="MobiDB-lite"/>
    </source>
</evidence>
<keyword evidence="3" id="KW-1185">Reference proteome</keyword>
<dbReference type="EMBL" id="JAAMPC010000002">
    <property type="protein sequence ID" value="KAG2327311.1"/>
    <property type="molecule type" value="Genomic_DNA"/>
</dbReference>
<reference evidence="2 3" key="1">
    <citation type="submission" date="2020-02" db="EMBL/GenBank/DDBJ databases">
        <authorList>
            <person name="Ma Q."/>
            <person name="Huang Y."/>
            <person name="Song X."/>
            <person name="Pei D."/>
        </authorList>
    </citation>
    <scope>NUCLEOTIDE SEQUENCE [LARGE SCALE GENOMIC DNA]</scope>
    <source>
        <strain evidence="2">Sxm20200214</strain>
        <tissue evidence="2">Leaf</tissue>
    </source>
</reference>
<gene>
    <name evidence="2" type="ORF">Bca52824_010039</name>
</gene>
<dbReference type="AlphaFoldDB" id="A0A8X7WD70"/>
<organism evidence="2 3">
    <name type="scientific">Brassica carinata</name>
    <name type="common">Ethiopian mustard</name>
    <name type="synonym">Abyssinian cabbage</name>
    <dbReference type="NCBI Taxonomy" id="52824"/>
    <lineage>
        <taxon>Eukaryota</taxon>
        <taxon>Viridiplantae</taxon>
        <taxon>Streptophyta</taxon>
        <taxon>Embryophyta</taxon>
        <taxon>Tracheophyta</taxon>
        <taxon>Spermatophyta</taxon>
        <taxon>Magnoliopsida</taxon>
        <taxon>eudicotyledons</taxon>
        <taxon>Gunneridae</taxon>
        <taxon>Pentapetalae</taxon>
        <taxon>rosids</taxon>
        <taxon>malvids</taxon>
        <taxon>Brassicales</taxon>
        <taxon>Brassicaceae</taxon>
        <taxon>Brassiceae</taxon>
        <taxon>Brassica</taxon>
    </lineage>
</organism>